<keyword evidence="4" id="KW-0503">Monooxygenase</keyword>
<feature type="compositionally biased region" description="Basic and acidic residues" evidence="5">
    <location>
        <begin position="326"/>
        <end position="339"/>
    </location>
</feature>
<keyword evidence="3" id="KW-0560">Oxidoreductase</keyword>
<protein>
    <submittedName>
        <fullName evidence="7">LLM class flavin-dependent oxidoreductase</fullName>
    </submittedName>
</protein>
<reference evidence="8" key="1">
    <citation type="journal article" date="2019" name="Int. J. Syst. Evol. Microbiol.">
        <title>The Global Catalogue of Microorganisms (GCM) 10K type strain sequencing project: providing services to taxonomists for standard genome sequencing and annotation.</title>
        <authorList>
            <consortium name="The Broad Institute Genomics Platform"/>
            <consortium name="The Broad Institute Genome Sequencing Center for Infectious Disease"/>
            <person name="Wu L."/>
            <person name="Ma J."/>
        </authorList>
    </citation>
    <scope>NUCLEOTIDE SEQUENCE [LARGE SCALE GENOMIC DNA]</scope>
    <source>
        <strain evidence="8">JCM 3369</strain>
    </source>
</reference>
<keyword evidence="2" id="KW-0288">FMN</keyword>
<evidence type="ECO:0000256" key="4">
    <source>
        <dbReference type="ARBA" id="ARBA00023033"/>
    </source>
</evidence>
<feature type="region of interest" description="Disordered" evidence="5">
    <location>
        <begin position="1"/>
        <end position="38"/>
    </location>
</feature>
<evidence type="ECO:0000313" key="7">
    <source>
        <dbReference type="EMBL" id="MFC6885360.1"/>
    </source>
</evidence>
<dbReference type="InterPro" id="IPR050172">
    <property type="entry name" value="SsuD_RutA_monooxygenase"/>
</dbReference>
<keyword evidence="1" id="KW-0285">Flavoprotein</keyword>
<name>A0ABW2CWM1_9ACTN</name>
<evidence type="ECO:0000256" key="3">
    <source>
        <dbReference type="ARBA" id="ARBA00023002"/>
    </source>
</evidence>
<dbReference type="RefSeq" id="WP_160825839.1">
    <property type="nucleotide sequence ID" value="NZ_JBHSXE010000001.1"/>
</dbReference>
<comment type="caution">
    <text evidence="7">The sequence shown here is derived from an EMBL/GenBank/DDBJ whole genome shotgun (WGS) entry which is preliminary data.</text>
</comment>
<dbReference type="Pfam" id="PF00296">
    <property type="entry name" value="Bac_luciferase"/>
    <property type="match status" value="1"/>
</dbReference>
<sequence length="339" mass="36626">MSAEFIATVPTRGDGQRGDWEPSGPARVPAHTDPRPGAYGPFDHLEQIGRAAEVTGWDGVLVPFDPAGEESLVVTAGLLRRNRWLRGVAGFHPGVATPVYAAKVSASLQRFSGGRLDWLLSVDLDPATARAQGDFTEGPERYARAEEFLTIAKGVWREEDYTYEGRHFQVLAGGFQAPLAEQPFPRVFLSGTSAEALDLSALHADVHLFDAYDDLDTLIPALGERAASRGRTVAYGLRLPVLAREDDDEARTALGHRGTVPASALVGAYGHVAEALRAHERRGVATFVLEASPYVEEAYRLGENLIPLLRRDGREDGGADPSGRPAESEREREEAGHAG</sequence>
<accession>A0ABW2CWM1</accession>
<evidence type="ECO:0000313" key="8">
    <source>
        <dbReference type="Proteomes" id="UP001596380"/>
    </source>
</evidence>
<feature type="region of interest" description="Disordered" evidence="5">
    <location>
        <begin position="310"/>
        <end position="339"/>
    </location>
</feature>
<evidence type="ECO:0000259" key="6">
    <source>
        <dbReference type="Pfam" id="PF00296"/>
    </source>
</evidence>
<proteinExistence type="predicted"/>
<dbReference type="SUPFAM" id="SSF51679">
    <property type="entry name" value="Bacterial luciferase-like"/>
    <property type="match status" value="1"/>
</dbReference>
<dbReference type="InterPro" id="IPR011251">
    <property type="entry name" value="Luciferase-like_dom"/>
</dbReference>
<gene>
    <name evidence="7" type="ORF">ACFQKB_36765</name>
</gene>
<feature type="domain" description="Luciferase-like" evidence="6">
    <location>
        <begin position="29"/>
        <end position="274"/>
    </location>
</feature>
<evidence type="ECO:0000256" key="2">
    <source>
        <dbReference type="ARBA" id="ARBA00022643"/>
    </source>
</evidence>
<organism evidence="7 8">
    <name type="scientific">Actinomadura yumaensis</name>
    <dbReference type="NCBI Taxonomy" id="111807"/>
    <lineage>
        <taxon>Bacteria</taxon>
        <taxon>Bacillati</taxon>
        <taxon>Actinomycetota</taxon>
        <taxon>Actinomycetes</taxon>
        <taxon>Streptosporangiales</taxon>
        <taxon>Thermomonosporaceae</taxon>
        <taxon>Actinomadura</taxon>
    </lineage>
</organism>
<dbReference type="PANTHER" id="PTHR42847:SF4">
    <property type="entry name" value="ALKANESULFONATE MONOOXYGENASE-RELATED"/>
    <property type="match status" value="1"/>
</dbReference>
<evidence type="ECO:0000256" key="5">
    <source>
        <dbReference type="SAM" id="MobiDB-lite"/>
    </source>
</evidence>
<evidence type="ECO:0000256" key="1">
    <source>
        <dbReference type="ARBA" id="ARBA00022630"/>
    </source>
</evidence>
<dbReference type="Proteomes" id="UP001596380">
    <property type="component" value="Unassembled WGS sequence"/>
</dbReference>
<dbReference type="InterPro" id="IPR036661">
    <property type="entry name" value="Luciferase-like_sf"/>
</dbReference>
<keyword evidence="8" id="KW-1185">Reference proteome</keyword>
<dbReference type="Gene3D" id="3.20.20.30">
    <property type="entry name" value="Luciferase-like domain"/>
    <property type="match status" value="1"/>
</dbReference>
<dbReference type="PANTHER" id="PTHR42847">
    <property type="entry name" value="ALKANESULFONATE MONOOXYGENASE"/>
    <property type="match status" value="1"/>
</dbReference>
<dbReference type="EMBL" id="JBHSXS010000036">
    <property type="protein sequence ID" value="MFC6885360.1"/>
    <property type="molecule type" value="Genomic_DNA"/>
</dbReference>